<dbReference type="Gene3D" id="3.90.190.20">
    <property type="entry name" value="Mur ligase, C-terminal domain"/>
    <property type="match status" value="1"/>
</dbReference>
<comment type="caution">
    <text evidence="12">The sequence shown here is derived from an EMBL/GenBank/DDBJ whole genome shotgun (WGS) entry which is preliminary data.</text>
</comment>
<dbReference type="GO" id="GO:0008765">
    <property type="term" value="F:UDP-N-acetylmuramoylalanyl-D-glutamate-2,6-diaminopimelate ligase activity"/>
    <property type="evidence" value="ECO:0007669"/>
    <property type="project" value="UniProtKB-EC"/>
</dbReference>
<dbReference type="Proteomes" id="UP000060487">
    <property type="component" value="Unassembled WGS sequence"/>
</dbReference>
<evidence type="ECO:0000256" key="3">
    <source>
        <dbReference type="ARBA" id="ARBA00022960"/>
    </source>
</evidence>
<organism evidence="12 13">
    <name type="scientific">Candidatus Magnetominusculus xianensis</name>
    <dbReference type="NCBI Taxonomy" id="1748249"/>
    <lineage>
        <taxon>Bacteria</taxon>
        <taxon>Pseudomonadati</taxon>
        <taxon>Nitrospirota</taxon>
        <taxon>Nitrospiria</taxon>
        <taxon>Nitrospirales</taxon>
        <taxon>Nitrospiraceae</taxon>
        <taxon>Candidatus Magnetominusculus</taxon>
    </lineage>
</organism>
<dbReference type="Gene3D" id="3.40.1390.10">
    <property type="entry name" value="MurE/MurF, N-terminal domain"/>
    <property type="match status" value="1"/>
</dbReference>
<feature type="binding site" evidence="7">
    <location>
        <position position="30"/>
    </location>
    <ligand>
        <name>UDP-N-acetyl-alpha-D-muramoyl-L-alanyl-D-glutamate</name>
        <dbReference type="ChEBI" id="CHEBI:83900"/>
    </ligand>
</feature>
<dbReference type="Pfam" id="PF08245">
    <property type="entry name" value="Mur_ligase_M"/>
    <property type="match status" value="1"/>
</dbReference>
<feature type="binding site" evidence="7">
    <location>
        <begin position="408"/>
        <end position="411"/>
    </location>
    <ligand>
        <name>meso-2,6-diaminopimelate</name>
        <dbReference type="ChEBI" id="CHEBI:57791"/>
    </ligand>
</feature>
<comment type="catalytic activity">
    <reaction evidence="7">
        <text>UDP-N-acetyl-alpha-D-muramoyl-L-alanyl-D-glutamate + meso-2,6-diaminopimelate + ATP = UDP-N-acetyl-alpha-D-muramoyl-L-alanyl-gamma-D-glutamyl-meso-2,6-diaminopimelate + ADP + phosphate + H(+)</text>
        <dbReference type="Rhea" id="RHEA:23676"/>
        <dbReference type="ChEBI" id="CHEBI:15378"/>
        <dbReference type="ChEBI" id="CHEBI:30616"/>
        <dbReference type="ChEBI" id="CHEBI:43474"/>
        <dbReference type="ChEBI" id="CHEBI:57791"/>
        <dbReference type="ChEBI" id="CHEBI:83900"/>
        <dbReference type="ChEBI" id="CHEBI:83905"/>
        <dbReference type="ChEBI" id="CHEBI:456216"/>
        <dbReference type="EC" id="6.3.2.13"/>
    </reaction>
</comment>
<feature type="short sequence motif" description="Meso-diaminopimelate recognition motif" evidence="7">
    <location>
        <begin position="408"/>
        <end position="411"/>
    </location>
</feature>
<keyword evidence="7" id="KW-0547">Nucleotide-binding</keyword>
<comment type="function">
    <text evidence="7">Catalyzes the addition of meso-diaminopimelic acid to the nucleotide precursor UDP-N-acetylmuramoyl-L-alanyl-D-glutamate (UMAG) in the biosynthesis of bacterial cell-wall peptidoglycan.</text>
</comment>
<dbReference type="InterPro" id="IPR004101">
    <property type="entry name" value="Mur_ligase_C"/>
</dbReference>
<evidence type="ECO:0000259" key="10">
    <source>
        <dbReference type="Pfam" id="PF02875"/>
    </source>
</evidence>
<feature type="domain" description="Mur ligase central" evidence="11">
    <location>
        <begin position="112"/>
        <end position="312"/>
    </location>
</feature>
<comment type="subcellular location">
    <subcellularLocation>
        <location evidence="7 8">Cytoplasm</location>
    </subcellularLocation>
</comment>
<comment type="similarity">
    <text evidence="1 7">Belongs to the MurCDEF family. MurE subfamily.</text>
</comment>
<dbReference type="PANTHER" id="PTHR23135">
    <property type="entry name" value="MUR LIGASE FAMILY MEMBER"/>
    <property type="match status" value="1"/>
</dbReference>
<dbReference type="HAMAP" id="MF_00208">
    <property type="entry name" value="MurE"/>
    <property type="match status" value="1"/>
</dbReference>
<keyword evidence="5 7" id="KW-0131">Cell cycle</keyword>
<dbReference type="EMBL" id="LNQR01000037">
    <property type="protein sequence ID" value="KWT89802.1"/>
    <property type="molecule type" value="Genomic_DNA"/>
</dbReference>
<comment type="pathway">
    <text evidence="7 8">Cell wall biogenesis; peptidoglycan biosynthesis.</text>
</comment>
<dbReference type="SUPFAM" id="SSF53244">
    <property type="entry name" value="MurD-like peptide ligases, peptide-binding domain"/>
    <property type="match status" value="1"/>
</dbReference>
<dbReference type="Pfam" id="PF01225">
    <property type="entry name" value="Mur_ligase"/>
    <property type="match status" value="1"/>
</dbReference>
<dbReference type="InterPro" id="IPR035911">
    <property type="entry name" value="MurE/MurF_N"/>
</dbReference>
<feature type="domain" description="Mur ligase N-terminal catalytic" evidence="9">
    <location>
        <begin position="24"/>
        <end position="100"/>
    </location>
</feature>
<keyword evidence="13" id="KW-1185">Reference proteome</keyword>
<sequence length="499" mass="55454">MNIAKILDKIGVREINGNLNKSAEGISYDSRRIEKGTMFFAVKGQHSDGHAYIKEAIKKGAHSVIYEDEIDVDAFSSKDILLVRVDNVRRALAYIAARYYGDPSKELRLTGVTGTNGKTSTCYLMRSILTAYGKKSGMIGTIQYLVGDTVYSAHHTTPEAPEFQMYLNIMLEQGCEYAVSEISSHALAQYRVDAAEFDVVVFTNLTRDHLDYHKDMNDYFNSKKRLFNELLKPGGISVINADDEFGQELIKEMLPEVISYGMDSRADVRAVNIKRFANGLDFDISYAGTEFNIVSNLRGYVNIYNILAAFSASTALGIPYEAIISGISKLKSVRGRFEPVDCGQDFSVIVDYAHTDDALHNVIDSMKKLSSGRIITVFGCGGNRDTGKRPIMGRIASTLSDYTIVTSDNPRYEEPGDIIRQILEGIEGSSYAVEPDRKNAIKMAVNMAAPGDVVLIAGKGHENYQDIKGVRHPFDDRELAEKFILKRLKHSDRPAEAPR</sequence>
<dbReference type="EC" id="6.3.2.13" evidence="7"/>
<dbReference type="InterPro" id="IPR005761">
    <property type="entry name" value="UDP-N-AcMur-Glu-dNH2Pim_ligase"/>
</dbReference>
<feature type="binding site" evidence="7">
    <location>
        <position position="462"/>
    </location>
    <ligand>
        <name>meso-2,6-diaminopimelate</name>
        <dbReference type="ChEBI" id="CHEBI:57791"/>
    </ligand>
</feature>
<keyword evidence="7" id="KW-0460">Magnesium</keyword>
<accession>A0ABR5SGI6</accession>
<dbReference type="NCBIfam" id="NF001124">
    <property type="entry name" value="PRK00139.1-2"/>
    <property type="match status" value="1"/>
</dbReference>
<keyword evidence="7" id="KW-0963">Cytoplasm</keyword>
<evidence type="ECO:0000313" key="13">
    <source>
        <dbReference type="Proteomes" id="UP000060487"/>
    </source>
</evidence>
<dbReference type="Gene3D" id="3.40.1190.10">
    <property type="entry name" value="Mur-like, catalytic domain"/>
    <property type="match status" value="1"/>
</dbReference>
<dbReference type="InterPro" id="IPR036565">
    <property type="entry name" value="Mur-like_cat_sf"/>
</dbReference>
<feature type="binding site" evidence="7">
    <location>
        <position position="384"/>
    </location>
    <ligand>
        <name>meso-2,6-diaminopimelate</name>
        <dbReference type="ChEBI" id="CHEBI:57791"/>
    </ligand>
</feature>
<evidence type="ECO:0000256" key="5">
    <source>
        <dbReference type="ARBA" id="ARBA00023306"/>
    </source>
</evidence>
<evidence type="ECO:0000256" key="1">
    <source>
        <dbReference type="ARBA" id="ARBA00005898"/>
    </source>
</evidence>
<dbReference type="InterPro" id="IPR000713">
    <property type="entry name" value="Mur_ligase_N"/>
</dbReference>
<keyword evidence="7" id="KW-0067">ATP-binding</keyword>
<comment type="cofactor">
    <cofactor evidence="7">
        <name>Mg(2+)</name>
        <dbReference type="ChEBI" id="CHEBI:18420"/>
    </cofactor>
</comment>
<keyword evidence="7 12" id="KW-0436">Ligase</keyword>
<reference evidence="12 13" key="1">
    <citation type="submission" date="2015-11" db="EMBL/GenBank/DDBJ databases">
        <authorList>
            <person name="Lin W."/>
        </authorList>
    </citation>
    <scope>NUCLEOTIDE SEQUENCE [LARGE SCALE GENOMIC DNA]</scope>
    <source>
        <strain evidence="12 13">HCH-1</strain>
    </source>
</reference>
<name>A0ABR5SGI6_9BACT</name>
<dbReference type="PANTHER" id="PTHR23135:SF4">
    <property type="entry name" value="UDP-N-ACETYLMURAMOYL-L-ALANYL-D-GLUTAMATE--2,6-DIAMINOPIMELATE LIGASE MURE HOMOLOG, CHLOROPLASTIC"/>
    <property type="match status" value="1"/>
</dbReference>
<keyword evidence="4 7" id="KW-0573">Peptidoglycan synthesis</keyword>
<dbReference type="SUPFAM" id="SSF63418">
    <property type="entry name" value="MurE/MurF N-terminal domain"/>
    <property type="match status" value="1"/>
</dbReference>
<comment type="PTM">
    <text evidence="7">Carboxylation is probably crucial for Mg(2+) binding and, consequently, for the gamma-phosphate positioning of ATP.</text>
</comment>
<evidence type="ECO:0000256" key="2">
    <source>
        <dbReference type="ARBA" id="ARBA00022618"/>
    </source>
</evidence>
<evidence type="ECO:0000256" key="4">
    <source>
        <dbReference type="ARBA" id="ARBA00022984"/>
    </source>
</evidence>
<feature type="domain" description="Mur ligase C-terminal" evidence="10">
    <location>
        <begin position="335"/>
        <end position="460"/>
    </location>
</feature>
<dbReference type="NCBIfam" id="NF001126">
    <property type="entry name" value="PRK00139.1-4"/>
    <property type="match status" value="1"/>
</dbReference>
<evidence type="ECO:0000259" key="9">
    <source>
        <dbReference type="Pfam" id="PF01225"/>
    </source>
</evidence>
<comment type="caution">
    <text evidence="7">Lacks conserved residue(s) required for the propagation of feature annotation.</text>
</comment>
<feature type="binding site" evidence="7">
    <location>
        <position position="458"/>
    </location>
    <ligand>
        <name>meso-2,6-diaminopimelate</name>
        <dbReference type="ChEBI" id="CHEBI:57791"/>
    </ligand>
</feature>
<evidence type="ECO:0000259" key="11">
    <source>
        <dbReference type="Pfam" id="PF08245"/>
    </source>
</evidence>
<keyword evidence="2 7" id="KW-0132">Cell division</keyword>
<dbReference type="RefSeq" id="WP_085051833.1">
    <property type="nucleotide sequence ID" value="NZ_LNQR01000037.1"/>
</dbReference>
<proteinExistence type="inferred from homology"/>
<evidence type="ECO:0000256" key="8">
    <source>
        <dbReference type="RuleBase" id="RU004135"/>
    </source>
</evidence>
<evidence type="ECO:0000256" key="6">
    <source>
        <dbReference type="ARBA" id="ARBA00023316"/>
    </source>
</evidence>
<dbReference type="InterPro" id="IPR013221">
    <property type="entry name" value="Mur_ligase_cen"/>
</dbReference>
<gene>
    <name evidence="7" type="primary">murE</name>
    <name evidence="12" type="ORF">ASN18_1189</name>
</gene>
<feature type="binding site" evidence="7">
    <location>
        <begin position="114"/>
        <end position="120"/>
    </location>
    <ligand>
        <name>ATP</name>
        <dbReference type="ChEBI" id="CHEBI:30616"/>
    </ligand>
</feature>
<feature type="binding site" evidence="7">
    <location>
        <position position="189"/>
    </location>
    <ligand>
        <name>UDP-N-acetyl-alpha-D-muramoyl-L-alanyl-D-glutamate</name>
        <dbReference type="ChEBI" id="CHEBI:83900"/>
    </ligand>
</feature>
<protein>
    <recommendedName>
        <fullName evidence="7">UDP-N-acetylmuramoyl-L-alanyl-D-glutamate--2,6-diaminopimelate ligase</fullName>
        <ecNumber evidence="7">6.3.2.13</ecNumber>
    </recommendedName>
    <alternativeName>
        <fullName evidence="7">Meso-A2pm-adding enzyme</fullName>
    </alternativeName>
    <alternativeName>
        <fullName evidence="7">Meso-diaminopimelate-adding enzyme</fullName>
    </alternativeName>
    <alternativeName>
        <fullName evidence="7">UDP-MurNAc-L-Ala-D-Glu:meso-diaminopimelate ligase</fullName>
    </alternativeName>
    <alternativeName>
        <fullName evidence="7">UDP-MurNAc-tripeptide synthetase</fullName>
    </alternativeName>
    <alternativeName>
        <fullName evidence="7">UDP-N-acetylmuramyl-tripeptide synthetase</fullName>
    </alternativeName>
</protein>
<feature type="modified residue" description="N6-carboxylysine" evidence="7">
    <location>
        <position position="223"/>
    </location>
</feature>
<keyword evidence="6 7" id="KW-0961">Cell wall biogenesis/degradation</keyword>
<dbReference type="Pfam" id="PF02875">
    <property type="entry name" value="Mur_ligase_C"/>
    <property type="match status" value="1"/>
</dbReference>
<feature type="binding site" evidence="7">
    <location>
        <position position="191"/>
    </location>
    <ligand>
        <name>UDP-N-acetyl-alpha-D-muramoyl-L-alanyl-D-glutamate</name>
        <dbReference type="ChEBI" id="CHEBI:83900"/>
    </ligand>
</feature>
<evidence type="ECO:0000256" key="7">
    <source>
        <dbReference type="HAMAP-Rule" id="MF_00208"/>
    </source>
</evidence>
<keyword evidence="3 7" id="KW-0133">Cell shape</keyword>
<evidence type="ECO:0000313" key="12">
    <source>
        <dbReference type="EMBL" id="KWT89802.1"/>
    </source>
</evidence>
<feature type="binding site" evidence="7">
    <location>
        <position position="183"/>
    </location>
    <ligand>
        <name>UDP-N-acetyl-alpha-D-muramoyl-L-alanyl-D-glutamate</name>
        <dbReference type="ChEBI" id="CHEBI:83900"/>
    </ligand>
</feature>
<dbReference type="SUPFAM" id="SSF53623">
    <property type="entry name" value="MurD-like peptide ligases, catalytic domain"/>
    <property type="match status" value="1"/>
</dbReference>
<dbReference type="NCBIfam" id="TIGR01085">
    <property type="entry name" value="murE"/>
    <property type="match status" value="1"/>
</dbReference>
<dbReference type="InterPro" id="IPR036615">
    <property type="entry name" value="Mur_ligase_C_dom_sf"/>
</dbReference>
<feature type="binding site" evidence="7">
    <location>
        <begin position="156"/>
        <end position="157"/>
    </location>
    <ligand>
        <name>UDP-N-acetyl-alpha-D-muramoyl-L-alanyl-D-glutamate</name>
        <dbReference type="ChEBI" id="CHEBI:83900"/>
    </ligand>
</feature>